<keyword evidence="6" id="KW-1185">Reference proteome</keyword>
<dbReference type="AlphaFoldDB" id="A0A378IZE7"/>
<protein>
    <submittedName>
        <fullName evidence="5">Pyoverdine biosynthesis regulatory gene SyrP-like protein</fullName>
    </submittedName>
</protein>
<dbReference type="Proteomes" id="UP000254677">
    <property type="component" value="Unassembled WGS sequence"/>
</dbReference>
<dbReference type="EMBL" id="UGOA01000001">
    <property type="protein sequence ID" value="STX40478.1"/>
    <property type="molecule type" value="Genomic_DNA"/>
</dbReference>
<feature type="domain" description="TauD/TfdA-like" evidence="4">
    <location>
        <begin position="27"/>
        <end position="342"/>
    </location>
</feature>
<dbReference type="PANTHER" id="PTHR10696">
    <property type="entry name" value="GAMMA-BUTYROBETAINE HYDROXYLASE-RELATED"/>
    <property type="match status" value="1"/>
</dbReference>
<dbReference type="InterPro" id="IPR003819">
    <property type="entry name" value="TauD/TfdA-like"/>
</dbReference>
<keyword evidence="2" id="KW-0560">Oxidoreductase</keyword>
<evidence type="ECO:0000256" key="3">
    <source>
        <dbReference type="ARBA" id="ARBA00023194"/>
    </source>
</evidence>
<evidence type="ECO:0000259" key="4">
    <source>
        <dbReference type="Pfam" id="PF02668"/>
    </source>
</evidence>
<dbReference type="OrthoDB" id="9769888at2"/>
<name>A0A378IZE7_9GAMM</name>
<dbReference type="GO" id="GO:0017000">
    <property type="term" value="P:antibiotic biosynthetic process"/>
    <property type="evidence" value="ECO:0007669"/>
    <property type="project" value="UniProtKB-KW"/>
</dbReference>
<organism evidence="5 6">
    <name type="scientific">Legionella donaldsonii</name>
    <dbReference type="NCBI Taxonomy" id="45060"/>
    <lineage>
        <taxon>Bacteria</taxon>
        <taxon>Pseudomonadati</taxon>
        <taxon>Pseudomonadota</taxon>
        <taxon>Gammaproteobacteria</taxon>
        <taxon>Legionellales</taxon>
        <taxon>Legionellaceae</taxon>
        <taxon>Legionella</taxon>
    </lineage>
</organism>
<dbReference type="SUPFAM" id="SSF51197">
    <property type="entry name" value="Clavaminate synthase-like"/>
    <property type="match status" value="1"/>
</dbReference>
<dbReference type="InterPro" id="IPR050411">
    <property type="entry name" value="AlphaKG_dependent_hydroxylases"/>
</dbReference>
<sequence length="345" mass="39840">MANFDFTYTFLNREKLPLLIQPTSERQANVDTLIHFLNEENAFFKEQLLQYGAIRFHGFHVNSAEQFAAVISACSLGMLFNYDLCAVPRTKIQEGIYTSINIHESFSVPMHNEKSYDPEFPNYIFFNSLKTPGFGGNTPLADGHKIWLSLPDSLQQKLEAKGMLYRHFFYGKGLRQRFVRLIGKGLNCRTWMSAFQTEDKNELEKILHNLNLQFRWTSKGNGLITERALPACRRHPINNKVVWFNQAAHNNLYYNKSFVAINRTVKNPIARFILSHRNFLPYVVFYGDGEPISKEEADLMHFAIKKNIVSTSWQVGDLMVVDNYSCMHGKEPHKGERLLLAAMTK</sequence>
<reference evidence="5 6" key="1">
    <citation type="submission" date="2018-06" db="EMBL/GenBank/DDBJ databases">
        <authorList>
            <consortium name="Pathogen Informatics"/>
            <person name="Doyle S."/>
        </authorList>
    </citation>
    <scope>NUCLEOTIDE SEQUENCE [LARGE SCALE GENOMIC DNA]</scope>
    <source>
        <strain evidence="5 6">NCTC13292</strain>
    </source>
</reference>
<dbReference type="InterPro" id="IPR042098">
    <property type="entry name" value="TauD-like_sf"/>
</dbReference>
<keyword evidence="3" id="KW-0045">Antibiotic biosynthesis</keyword>
<evidence type="ECO:0000313" key="6">
    <source>
        <dbReference type="Proteomes" id="UP000254677"/>
    </source>
</evidence>
<evidence type="ECO:0000256" key="2">
    <source>
        <dbReference type="ARBA" id="ARBA00023002"/>
    </source>
</evidence>
<dbReference type="RefSeq" id="WP_115220132.1">
    <property type="nucleotide sequence ID" value="NZ_CAXYJE010000001.1"/>
</dbReference>
<comment type="cofactor">
    <cofactor evidence="1">
        <name>Fe(2+)</name>
        <dbReference type="ChEBI" id="CHEBI:29033"/>
    </cofactor>
</comment>
<evidence type="ECO:0000313" key="5">
    <source>
        <dbReference type="EMBL" id="STX40478.1"/>
    </source>
</evidence>
<gene>
    <name evidence="5" type="ORF">NCTC13292_00225</name>
</gene>
<evidence type="ECO:0000256" key="1">
    <source>
        <dbReference type="ARBA" id="ARBA00001954"/>
    </source>
</evidence>
<dbReference type="Pfam" id="PF02668">
    <property type="entry name" value="TauD"/>
    <property type="match status" value="1"/>
</dbReference>
<dbReference type="Gene3D" id="3.60.130.10">
    <property type="entry name" value="Clavaminate synthase-like"/>
    <property type="match status" value="1"/>
</dbReference>
<dbReference type="GO" id="GO:0016706">
    <property type="term" value="F:2-oxoglutarate-dependent dioxygenase activity"/>
    <property type="evidence" value="ECO:0007669"/>
    <property type="project" value="UniProtKB-ARBA"/>
</dbReference>
<dbReference type="PANTHER" id="PTHR10696:SF56">
    <property type="entry name" value="TAUD_TFDA-LIKE DOMAIN-CONTAINING PROTEIN"/>
    <property type="match status" value="1"/>
</dbReference>
<proteinExistence type="predicted"/>
<accession>A0A378IZE7</accession>